<reference evidence="9 10" key="1">
    <citation type="submission" date="2020-10" db="EMBL/GenBank/DDBJ databases">
        <title>Phylogeny of dyella-like bacteria.</title>
        <authorList>
            <person name="Fu J."/>
        </authorList>
    </citation>
    <scope>NUCLEOTIDE SEQUENCE [LARGE SCALE GENOMIC DNA]</scope>
    <source>
        <strain evidence="9 10">BB4</strain>
    </source>
</reference>
<dbReference type="NCBIfam" id="TIGR03170">
    <property type="entry name" value="flgA_cterm"/>
    <property type="match status" value="1"/>
</dbReference>
<comment type="subcellular location">
    <subcellularLocation>
        <location evidence="1 7">Periplasm</location>
    </subcellularLocation>
</comment>
<dbReference type="SMART" id="SM00858">
    <property type="entry name" value="SAF"/>
    <property type="match status" value="1"/>
</dbReference>
<keyword evidence="4" id="KW-0732">Signal</keyword>
<keyword evidence="10" id="KW-1185">Reference proteome</keyword>
<evidence type="ECO:0000256" key="7">
    <source>
        <dbReference type="RuleBase" id="RU362063"/>
    </source>
</evidence>
<dbReference type="InterPro" id="IPR041231">
    <property type="entry name" value="FlgA_N"/>
</dbReference>
<name>A0ABW8K192_9GAMM</name>
<evidence type="ECO:0000313" key="9">
    <source>
        <dbReference type="EMBL" id="MFK2916666.1"/>
    </source>
</evidence>
<keyword evidence="9" id="KW-0969">Cilium</keyword>
<keyword evidence="7" id="KW-1005">Bacterial flagellum biogenesis</keyword>
<evidence type="ECO:0000256" key="5">
    <source>
        <dbReference type="ARBA" id="ARBA00022764"/>
    </source>
</evidence>
<keyword evidence="9" id="KW-0966">Cell projection</keyword>
<dbReference type="Gene3D" id="3.90.1210.10">
    <property type="entry name" value="Antifreeze-like/N-acetylneuraminic acid synthase C-terminal domain"/>
    <property type="match status" value="1"/>
</dbReference>
<organism evidence="9 10">
    <name type="scientific">Dyella koreensis</name>
    <dbReference type="NCBI Taxonomy" id="311235"/>
    <lineage>
        <taxon>Bacteria</taxon>
        <taxon>Pseudomonadati</taxon>
        <taxon>Pseudomonadota</taxon>
        <taxon>Gammaproteobacteria</taxon>
        <taxon>Lysobacterales</taxon>
        <taxon>Rhodanobacteraceae</taxon>
        <taxon>Dyella</taxon>
    </lineage>
</organism>
<keyword evidence="5 7" id="KW-0574">Periplasm</keyword>
<evidence type="ECO:0000259" key="8">
    <source>
        <dbReference type="SMART" id="SM00858"/>
    </source>
</evidence>
<accession>A0ABW8K192</accession>
<dbReference type="Pfam" id="PF13144">
    <property type="entry name" value="ChapFlgA"/>
    <property type="match status" value="1"/>
</dbReference>
<evidence type="ECO:0000256" key="1">
    <source>
        <dbReference type="ARBA" id="ARBA00004418"/>
    </source>
</evidence>
<dbReference type="PANTHER" id="PTHR36307:SF1">
    <property type="entry name" value="FLAGELLA BASAL BODY P-RING FORMATION PROTEIN FLGA"/>
    <property type="match status" value="1"/>
</dbReference>
<sequence length="219" mass="23269">MLPLFAAASAHAASADALRGTAESWLRQHFEQAGDRVVVQADALSERVQPPACPQAWQASLPDNARPAPRLSVELRCPSTGSRMQIPVRLQLFRNVLVTTRPLQRGDGITATDVHAEERDITRLGYGYIDQLDQVSGRLLSRPLGAGSVLTPGALGGRQAVRAGDRVQLIARLDGIEVRTSGVALGGGDTGARLRVRNDSSGRTIDATVRDAGVVEALP</sequence>
<evidence type="ECO:0000256" key="3">
    <source>
        <dbReference type="ARBA" id="ARBA00014754"/>
    </source>
</evidence>
<feature type="domain" description="SAF" evidence="8">
    <location>
        <begin position="94"/>
        <end position="156"/>
    </location>
</feature>
<proteinExistence type="inferred from homology"/>
<comment type="caution">
    <text evidence="9">The sequence shown here is derived from an EMBL/GenBank/DDBJ whole genome shotgun (WGS) entry which is preliminary data.</text>
</comment>
<evidence type="ECO:0000313" key="10">
    <source>
        <dbReference type="Proteomes" id="UP001620408"/>
    </source>
</evidence>
<dbReference type="PANTHER" id="PTHR36307">
    <property type="entry name" value="FLAGELLA BASAL BODY P-RING FORMATION PROTEIN FLGA"/>
    <property type="match status" value="1"/>
</dbReference>
<dbReference type="Pfam" id="PF17656">
    <property type="entry name" value="ChapFlgA_N"/>
    <property type="match status" value="1"/>
</dbReference>
<comment type="similarity">
    <text evidence="2 7">Belongs to the FlgA family.</text>
</comment>
<dbReference type="EMBL" id="JADIKD010000007">
    <property type="protein sequence ID" value="MFK2916666.1"/>
    <property type="molecule type" value="Genomic_DNA"/>
</dbReference>
<dbReference type="InterPro" id="IPR013974">
    <property type="entry name" value="SAF"/>
</dbReference>
<dbReference type="Gene3D" id="2.30.30.760">
    <property type="match status" value="1"/>
</dbReference>
<protein>
    <recommendedName>
        <fullName evidence="3 7">Flagella basal body P-ring formation protein FlgA</fullName>
    </recommendedName>
</protein>
<dbReference type="InterPro" id="IPR017585">
    <property type="entry name" value="SAF_FlgA"/>
</dbReference>
<dbReference type="CDD" id="cd11614">
    <property type="entry name" value="SAF_CpaB_FlgA_like"/>
    <property type="match status" value="1"/>
</dbReference>
<evidence type="ECO:0000256" key="6">
    <source>
        <dbReference type="ARBA" id="ARBA00025643"/>
    </source>
</evidence>
<evidence type="ECO:0000256" key="4">
    <source>
        <dbReference type="ARBA" id="ARBA00022729"/>
    </source>
</evidence>
<evidence type="ECO:0000256" key="2">
    <source>
        <dbReference type="ARBA" id="ARBA00010474"/>
    </source>
</evidence>
<keyword evidence="9" id="KW-0282">Flagellum</keyword>
<dbReference type="InterPro" id="IPR039246">
    <property type="entry name" value="Flagellar_FlgA"/>
</dbReference>
<comment type="function">
    <text evidence="6 7">Involved in the assembly process of the P-ring formation. It may associate with FlgF on the rod constituting a structure essential for the P-ring assembly or may act as a modulator protein for the P-ring assembly.</text>
</comment>
<gene>
    <name evidence="9" type="primary">flgA</name>
    <name evidence="9" type="ORF">ISS97_05275</name>
</gene>
<dbReference type="Proteomes" id="UP001620408">
    <property type="component" value="Unassembled WGS sequence"/>
</dbReference>